<evidence type="ECO:0000313" key="3">
    <source>
        <dbReference type="Proteomes" id="UP000283003"/>
    </source>
</evidence>
<feature type="domain" description="PD-(D/E)XK endonuclease-like" evidence="1">
    <location>
        <begin position="740"/>
        <end position="943"/>
    </location>
</feature>
<gene>
    <name evidence="2" type="primary">addB</name>
    <name evidence="2" type="ORF">EKN06_01790</name>
</gene>
<dbReference type="Proteomes" id="UP000283003">
    <property type="component" value="Unassembled WGS sequence"/>
</dbReference>
<dbReference type="InterPro" id="IPR027417">
    <property type="entry name" value="P-loop_NTPase"/>
</dbReference>
<dbReference type="SUPFAM" id="SSF52540">
    <property type="entry name" value="P-loop containing nucleoside triphosphate hydrolases"/>
    <property type="match status" value="1"/>
</dbReference>
<evidence type="ECO:0000313" key="2">
    <source>
        <dbReference type="EMBL" id="RVQ68973.1"/>
    </source>
</evidence>
<organism evidence="2 3">
    <name type="scientific">Croceicoccus ponticola</name>
    <dbReference type="NCBI Taxonomy" id="2217664"/>
    <lineage>
        <taxon>Bacteria</taxon>
        <taxon>Pseudomonadati</taxon>
        <taxon>Pseudomonadota</taxon>
        <taxon>Alphaproteobacteria</taxon>
        <taxon>Sphingomonadales</taxon>
        <taxon>Erythrobacteraceae</taxon>
        <taxon>Croceicoccus</taxon>
    </lineage>
</organism>
<name>A0A437H076_9SPHN</name>
<proteinExistence type="predicted"/>
<keyword evidence="3" id="KW-1185">Reference proteome</keyword>
<protein>
    <submittedName>
        <fullName evidence="2">Double-strand break repair protein AddB</fullName>
    </submittedName>
</protein>
<dbReference type="AlphaFoldDB" id="A0A437H076"/>
<dbReference type="EMBL" id="RXOL01000001">
    <property type="protein sequence ID" value="RVQ68973.1"/>
    <property type="molecule type" value="Genomic_DNA"/>
</dbReference>
<dbReference type="RefSeq" id="WP_127611159.1">
    <property type="nucleotide sequence ID" value="NZ_RXOL01000001.1"/>
</dbReference>
<dbReference type="Pfam" id="PF12705">
    <property type="entry name" value="PDDEXK_1"/>
    <property type="match status" value="1"/>
</dbReference>
<accession>A0A437H076</accession>
<dbReference type="OrthoDB" id="9780606at2"/>
<dbReference type="NCBIfam" id="TIGR02786">
    <property type="entry name" value="addB_alphas"/>
    <property type="match status" value="1"/>
</dbReference>
<dbReference type="InterPro" id="IPR014153">
    <property type="entry name" value="Ds_break_AddB"/>
</dbReference>
<reference evidence="2 3" key="1">
    <citation type="submission" date="2018-12" db="EMBL/GenBank/DDBJ databases">
        <title>Croceicoccus ponticola sp. nov., a lipolytic bacterium isolated from seawater.</title>
        <authorList>
            <person name="Yoon J.-H."/>
        </authorList>
    </citation>
    <scope>NUCLEOTIDE SEQUENCE [LARGE SCALE GENOMIC DNA]</scope>
    <source>
        <strain evidence="2 3">GM-16</strain>
    </source>
</reference>
<sequence>MSEGTRLSLYSIAAHRGFADALVAGLIPRYAEDRFGLARLTLLLPSHRAIRTVTEAFVRLSGGDDGTGGLLLPRMAVIADIDLDETLGPLLDPIGEGADVPPAADQTRRWLTLASMLRQAMAAEGLTAPSAAALLRQSREIARTMDRLLVEGIDPDDLMRERVIGIVGDQSAHWEKNLRLFMLVQRMWLAELSSRGEVDAPARRNALFDHAARRWRENPPPHPVVAAGVTSASPAIARLLRVIAGLPQGAVILPDLDLALDDDVWAALGNAGHGENPDDPPLGPHDAVTHPQYHLKLLLNRMGVNRDEVRPWHRRGLGAAPPERSKAISNLFLPPEQSASWVDLPPQRRRLSGVRVMETAHPEEEAQAIAVLIREALEVPARRVSFITPDRGLAGRVIAHLRAWNVVADDSAGMPLPQTVAGRMFLLLAEVLGTRAAPIPFLAAIAHPLAGVGQDKGERRTRWLDNVRKLDLALRGPRLDAGIEPLGKVAMERARKRDDSAMAHWWQEVEAALSPLAAMGEADALDLAAVLDALVTAGEALCGPELWAEADGRMLASFVEGLREAALGEPTSLEPAEIPAMLRDAMDQQSVRPPWGGHPRVAIYGLIEARMSRADLVICGGLTEGSWPAPSATDPLVAPAVLRALGVPGGDFRIGLAAHDLAGALGAPEVVLSHARRDASGPVIASRFLLRVKAMLGDQFDKHREVEAPKLAAAMNDAAPAPPYPQPKPLPNAEQRKVDISATALDRLRSDPYQFYASHILRLRRLDAIDEEPTPAWKGTTVHAILQEWNEKYDCAPGTLLPLAAGMLSDLSGHPFMRGLWQPRLMAGLKWVEDEQAALVAEGREVLLVEKSGGMVFDGVKITAKADRIDRLPDGTLAIVDYKTGTPPSAKMVEEGFTLQLGTTGIIAESGGFEGVSGTPTRFEYWSLARNAKGGDYAFGYRTEPILEPPKRSGIPREDFLPDSARFLSDAIDRWIVGNEPFTARLNPDLGGYNDYDQLMRLDEWQGRTEGSGA</sequence>
<evidence type="ECO:0000259" key="1">
    <source>
        <dbReference type="Pfam" id="PF12705"/>
    </source>
</evidence>
<comment type="caution">
    <text evidence="2">The sequence shown here is derived from an EMBL/GenBank/DDBJ whole genome shotgun (WGS) entry which is preliminary data.</text>
</comment>
<dbReference type="InterPro" id="IPR038726">
    <property type="entry name" value="PDDEXK_AddAB-type"/>
</dbReference>
<dbReference type="InterPro" id="IPR011335">
    <property type="entry name" value="Restrct_endonuc-II-like"/>
</dbReference>
<dbReference type="SUPFAM" id="SSF52980">
    <property type="entry name" value="Restriction endonuclease-like"/>
    <property type="match status" value="1"/>
</dbReference>